<reference evidence="1 2" key="1">
    <citation type="submission" date="2016-03" db="EMBL/GenBank/DDBJ databases">
        <title>Whole genome sequencing of Grifola frondosa 9006-11.</title>
        <authorList>
            <person name="Min B."/>
            <person name="Park H."/>
            <person name="Kim J.-G."/>
            <person name="Cho H."/>
            <person name="Oh Y.-L."/>
            <person name="Kong W.-S."/>
            <person name="Choi I.-G."/>
        </authorList>
    </citation>
    <scope>NUCLEOTIDE SEQUENCE [LARGE SCALE GENOMIC DNA]</scope>
    <source>
        <strain evidence="1 2">9006-11</strain>
    </source>
</reference>
<evidence type="ECO:0000313" key="1">
    <source>
        <dbReference type="EMBL" id="OBZ72131.1"/>
    </source>
</evidence>
<name>A0A1C7M5E2_GRIFR</name>
<sequence>MSAIMIIRLPERPIYMVHATVSTSARLPFFSAAINSMAPERSFLIGEQTSCHPLSLIFFGSKDRCGVVDFAREVYAADNAARGLPIAAFETCQATAPNDPTFRMSAGIFGHHFAVATVFVKNGQHPHGTYSFIRMDFLKDQSFDGHTIAQTVRLSDDHPALVKDAKRLARLARELPSSGPSLDALTCLLEIVYSRTYSISPVQGPFAWGEMDPEWALRKYIVGESDAVTCSTELSVDGGTVWRSAQVGSKAVRGMQAFFTAMMPDRIVTQDEEILQVQQAWNTRMPAIL</sequence>
<dbReference type="AlphaFoldDB" id="A0A1C7M5E2"/>
<comment type="caution">
    <text evidence="1">The sequence shown here is derived from an EMBL/GenBank/DDBJ whole genome shotgun (WGS) entry which is preliminary data.</text>
</comment>
<dbReference type="OrthoDB" id="2756360at2759"/>
<keyword evidence="2" id="KW-1185">Reference proteome</keyword>
<dbReference type="Proteomes" id="UP000092993">
    <property type="component" value="Unassembled WGS sequence"/>
</dbReference>
<gene>
    <name evidence="1" type="ORF">A0H81_07652</name>
</gene>
<protein>
    <submittedName>
        <fullName evidence="1">Uncharacterized protein</fullName>
    </submittedName>
</protein>
<accession>A0A1C7M5E2</accession>
<dbReference type="EMBL" id="LUGG01000009">
    <property type="protein sequence ID" value="OBZ72131.1"/>
    <property type="molecule type" value="Genomic_DNA"/>
</dbReference>
<proteinExistence type="predicted"/>
<dbReference type="OMA" id="DVFSRNC"/>
<organism evidence="1 2">
    <name type="scientific">Grifola frondosa</name>
    <name type="common">Maitake</name>
    <name type="synonym">Polyporus frondosus</name>
    <dbReference type="NCBI Taxonomy" id="5627"/>
    <lineage>
        <taxon>Eukaryota</taxon>
        <taxon>Fungi</taxon>
        <taxon>Dikarya</taxon>
        <taxon>Basidiomycota</taxon>
        <taxon>Agaricomycotina</taxon>
        <taxon>Agaricomycetes</taxon>
        <taxon>Polyporales</taxon>
        <taxon>Grifolaceae</taxon>
        <taxon>Grifola</taxon>
    </lineage>
</organism>
<evidence type="ECO:0000313" key="2">
    <source>
        <dbReference type="Proteomes" id="UP000092993"/>
    </source>
</evidence>